<dbReference type="SUPFAM" id="SSF51905">
    <property type="entry name" value="FAD/NAD(P)-binding domain"/>
    <property type="match status" value="1"/>
</dbReference>
<keyword evidence="6" id="KW-1185">Reference proteome</keyword>
<organism evidence="5 6">
    <name type="scientific">Nesterenkonia aethiopica</name>
    <dbReference type="NCBI Taxonomy" id="269144"/>
    <lineage>
        <taxon>Bacteria</taxon>
        <taxon>Bacillati</taxon>
        <taxon>Actinomycetota</taxon>
        <taxon>Actinomycetes</taxon>
        <taxon>Micrococcales</taxon>
        <taxon>Micrococcaceae</taxon>
        <taxon>Nesterenkonia</taxon>
    </lineage>
</organism>
<accession>A0ABP6LW36</accession>
<dbReference type="InterPro" id="IPR036188">
    <property type="entry name" value="FAD/NAD-bd_sf"/>
</dbReference>
<proteinExistence type="predicted"/>
<name>A0ABP6LW36_9MICC</name>
<evidence type="ECO:0000313" key="5">
    <source>
        <dbReference type="EMBL" id="GAA3063801.1"/>
    </source>
</evidence>
<comment type="caution">
    <text evidence="5">The sequence shown here is derived from an EMBL/GenBank/DDBJ whole genome shotgun (WGS) entry which is preliminary data.</text>
</comment>
<sequence>MAARRGARRAAVVGSGPNGLTAACVLARAGWEVTVYEAADEPGGALRSAELLGPGVVSDLGASVHPFGVGSPAFEELDLTAHGLEWMQPGIQAAHVLDDEPPALLHSSLEQTAAELGVDHDAWRRIIGPVAAHWEEVRRAAMAPAVQTLQHLGRDSAPTRIGALARLGLVGAWPADVAARCFRTPRARALFAGMAAHSTVPFSHPLTAAFGVLFSAAGHGTGWPVARRGSQGIVDALVSVLHAAGGRIETEFEVTGVRRVPGRHRAAHRISGRRSGSGSGRAVVAEEPADVVIADLTPAQLLRLEGLELPVRYRRALSRWTYGPAIVKIDYLINGPIPWRDPEVARAGTVHLGGSHAQIGAAEAAAARGVLPGRPYVLLAQPSAADPSRAPAGQTVAWAYAHVPHGLAGGAADRAASMIDAEIAAAAPGFREAVRARTVWTPQDLEAFDANLVGGAISGGMPTLRQFVARPALRWDPYSTGVEGVWLGSSSTPPGGGAHGMSGYHAAQAALREHG</sequence>
<dbReference type="InterPro" id="IPR002937">
    <property type="entry name" value="Amino_oxidase"/>
</dbReference>
<comment type="subunit">
    <text evidence="2">Interacts with COX5B; this interaction may contribute to localize PYROXD2 to the inner face of the inner mitochondrial membrane.</text>
</comment>
<dbReference type="Gene3D" id="3.50.50.60">
    <property type="entry name" value="FAD/NAD(P)-binding domain"/>
    <property type="match status" value="1"/>
</dbReference>
<dbReference type="PANTHER" id="PTHR10668">
    <property type="entry name" value="PHYTOENE DEHYDROGENASE"/>
    <property type="match status" value="1"/>
</dbReference>
<dbReference type="PANTHER" id="PTHR10668:SF105">
    <property type="entry name" value="DEHYDROGENASE-RELATED"/>
    <property type="match status" value="1"/>
</dbReference>
<dbReference type="Proteomes" id="UP001500236">
    <property type="component" value="Unassembled WGS sequence"/>
</dbReference>
<gene>
    <name evidence="5" type="ORF">GCM10010529_16190</name>
</gene>
<dbReference type="Pfam" id="PF01593">
    <property type="entry name" value="Amino_oxidase"/>
    <property type="match status" value="1"/>
</dbReference>
<dbReference type="EMBL" id="BAAAVT010000009">
    <property type="protein sequence ID" value="GAA3063801.1"/>
    <property type="molecule type" value="Genomic_DNA"/>
</dbReference>
<dbReference type="Gene3D" id="3.90.660.50">
    <property type="match status" value="1"/>
</dbReference>
<evidence type="ECO:0000313" key="6">
    <source>
        <dbReference type="Proteomes" id="UP001500236"/>
    </source>
</evidence>
<evidence type="ECO:0000256" key="1">
    <source>
        <dbReference type="ARBA" id="ARBA00037217"/>
    </source>
</evidence>
<evidence type="ECO:0000259" key="4">
    <source>
        <dbReference type="Pfam" id="PF01593"/>
    </source>
</evidence>
<dbReference type="RefSeq" id="WP_344685928.1">
    <property type="nucleotide sequence ID" value="NZ_BAAAVT010000009.1"/>
</dbReference>
<feature type="domain" description="Amine oxidase" evidence="4">
    <location>
        <begin position="19"/>
        <end position="409"/>
    </location>
</feature>
<comment type="function">
    <text evidence="1">Probable oxidoreductase that may play a role as regulator of mitochondrial function.</text>
</comment>
<reference evidence="6" key="1">
    <citation type="journal article" date="2019" name="Int. J. Syst. Evol. Microbiol.">
        <title>The Global Catalogue of Microorganisms (GCM) 10K type strain sequencing project: providing services to taxonomists for standard genome sequencing and annotation.</title>
        <authorList>
            <consortium name="The Broad Institute Genomics Platform"/>
            <consortium name="The Broad Institute Genome Sequencing Center for Infectious Disease"/>
            <person name="Wu L."/>
            <person name="Ma J."/>
        </authorList>
    </citation>
    <scope>NUCLEOTIDE SEQUENCE [LARGE SCALE GENOMIC DNA]</scope>
    <source>
        <strain evidence="6">JCM 14309</strain>
    </source>
</reference>
<evidence type="ECO:0000256" key="2">
    <source>
        <dbReference type="ARBA" id="ARBA00038825"/>
    </source>
</evidence>
<protein>
    <recommendedName>
        <fullName evidence="3">Pyridine nucleotide-disulfide oxidoreductase domain-containing protein 2</fullName>
    </recommendedName>
</protein>
<dbReference type="PRINTS" id="PR00419">
    <property type="entry name" value="ADXRDTASE"/>
</dbReference>
<dbReference type="PROSITE" id="PS51257">
    <property type="entry name" value="PROKAR_LIPOPROTEIN"/>
    <property type="match status" value="1"/>
</dbReference>
<evidence type="ECO:0000256" key="3">
    <source>
        <dbReference type="ARBA" id="ARBA00040298"/>
    </source>
</evidence>